<keyword evidence="3 6" id="KW-0378">Hydrolase</keyword>
<reference evidence="8 9" key="1">
    <citation type="submission" date="2020-03" db="EMBL/GenBank/DDBJ databases">
        <authorList>
            <person name="Zhu W."/>
        </authorList>
    </citation>
    <scope>NUCLEOTIDE SEQUENCE [LARGE SCALE GENOMIC DNA]</scope>
    <source>
        <strain evidence="8 9">185</strain>
    </source>
</reference>
<evidence type="ECO:0000256" key="6">
    <source>
        <dbReference type="RuleBase" id="RU003983"/>
    </source>
</evidence>
<dbReference type="InterPro" id="IPR001915">
    <property type="entry name" value="Peptidase_M48"/>
</dbReference>
<dbReference type="RefSeq" id="WP_166325073.1">
    <property type="nucleotide sequence ID" value="NZ_CP049916.1"/>
</dbReference>
<keyword evidence="9" id="KW-1185">Reference proteome</keyword>
<protein>
    <submittedName>
        <fullName evidence="8">M48 family metallopeptidase</fullName>
    </submittedName>
</protein>
<name>A0A6G8S5F1_9GAMM</name>
<dbReference type="EMBL" id="CP049916">
    <property type="protein sequence ID" value="QIO09258.1"/>
    <property type="molecule type" value="Genomic_DNA"/>
</dbReference>
<comment type="cofactor">
    <cofactor evidence="6">
        <name>Zn(2+)</name>
        <dbReference type="ChEBI" id="CHEBI:29105"/>
    </cofactor>
    <text evidence="6">Binds 1 zinc ion per subunit.</text>
</comment>
<evidence type="ECO:0000256" key="3">
    <source>
        <dbReference type="ARBA" id="ARBA00022801"/>
    </source>
</evidence>
<evidence type="ECO:0000256" key="2">
    <source>
        <dbReference type="ARBA" id="ARBA00022723"/>
    </source>
</evidence>
<keyword evidence="1 6" id="KW-0645">Protease</keyword>
<sequence>MKSLALGVFTSIAVALTGCVSTTSMGTGADRKQLMVIPESAWNKMADRNYKKFEQKAKSKSVYILDERLDKIMARLIPVANEYTADKKKPIKWKINANLSSKPNAHSFPSGQIVVNTAVYMFEDLTDDELATLISHEMAHIIRNHSREKASIYATTNLALMGATMGAGTALGVAGGVSGNYGVYMPHSRHLEEEADLIGLDLMLGAGFEPSAALSFWEKFEANLKSKKLDPKYPTLLSSHPQNAERKQMLSDHILAITTQKTNPSFSAQN</sequence>
<dbReference type="GO" id="GO:0004222">
    <property type="term" value="F:metalloendopeptidase activity"/>
    <property type="evidence" value="ECO:0007669"/>
    <property type="project" value="InterPro"/>
</dbReference>
<evidence type="ECO:0000256" key="5">
    <source>
        <dbReference type="ARBA" id="ARBA00023049"/>
    </source>
</evidence>
<dbReference type="KEGG" id="alj:G8D99_09670"/>
<dbReference type="PROSITE" id="PS51257">
    <property type="entry name" value="PROKAR_LIPOPROTEIN"/>
    <property type="match status" value="1"/>
</dbReference>
<feature type="domain" description="Peptidase M48" evidence="7">
    <location>
        <begin position="67"/>
        <end position="252"/>
    </location>
</feature>
<dbReference type="Gene3D" id="3.30.2010.10">
    <property type="entry name" value="Metalloproteases ('zincins'), catalytic domain"/>
    <property type="match status" value="1"/>
</dbReference>
<dbReference type="PANTHER" id="PTHR22726">
    <property type="entry name" value="METALLOENDOPEPTIDASE OMA1"/>
    <property type="match status" value="1"/>
</dbReference>
<organism evidence="8 9">
    <name type="scientific">Acinetobacter lanii</name>
    <dbReference type="NCBI Taxonomy" id="2715163"/>
    <lineage>
        <taxon>Bacteria</taxon>
        <taxon>Pseudomonadati</taxon>
        <taxon>Pseudomonadota</taxon>
        <taxon>Gammaproteobacteria</taxon>
        <taxon>Moraxellales</taxon>
        <taxon>Moraxellaceae</taxon>
        <taxon>Acinetobacter</taxon>
    </lineage>
</organism>
<dbReference type="InterPro" id="IPR051156">
    <property type="entry name" value="Mito/Outer_Membr_Metalloprot"/>
</dbReference>
<dbReference type="Proteomes" id="UP000501939">
    <property type="component" value="Chromosome"/>
</dbReference>
<evidence type="ECO:0000259" key="7">
    <source>
        <dbReference type="Pfam" id="PF01435"/>
    </source>
</evidence>
<accession>A0A6G8S5F1</accession>
<keyword evidence="5 6" id="KW-0482">Metalloprotease</keyword>
<keyword evidence="4 6" id="KW-0862">Zinc</keyword>
<gene>
    <name evidence="8" type="ORF">G8D99_09670</name>
</gene>
<dbReference type="AlphaFoldDB" id="A0A6G8S5F1"/>
<dbReference type="GO" id="GO:0016020">
    <property type="term" value="C:membrane"/>
    <property type="evidence" value="ECO:0007669"/>
    <property type="project" value="TreeGrafter"/>
</dbReference>
<dbReference type="GO" id="GO:0046872">
    <property type="term" value="F:metal ion binding"/>
    <property type="evidence" value="ECO:0007669"/>
    <property type="project" value="UniProtKB-KW"/>
</dbReference>
<dbReference type="CDD" id="cd07331">
    <property type="entry name" value="M48C_Oma1_like"/>
    <property type="match status" value="1"/>
</dbReference>
<evidence type="ECO:0000313" key="8">
    <source>
        <dbReference type="EMBL" id="QIO09258.1"/>
    </source>
</evidence>
<dbReference type="Pfam" id="PF01435">
    <property type="entry name" value="Peptidase_M48"/>
    <property type="match status" value="1"/>
</dbReference>
<evidence type="ECO:0000256" key="1">
    <source>
        <dbReference type="ARBA" id="ARBA00022670"/>
    </source>
</evidence>
<dbReference type="PANTHER" id="PTHR22726:SF1">
    <property type="entry name" value="METALLOENDOPEPTIDASE OMA1, MITOCHONDRIAL"/>
    <property type="match status" value="1"/>
</dbReference>
<dbReference type="GO" id="GO:0051603">
    <property type="term" value="P:proteolysis involved in protein catabolic process"/>
    <property type="evidence" value="ECO:0007669"/>
    <property type="project" value="TreeGrafter"/>
</dbReference>
<evidence type="ECO:0000256" key="4">
    <source>
        <dbReference type="ARBA" id="ARBA00022833"/>
    </source>
</evidence>
<comment type="similarity">
    <text evidence="6">Belongs to the peptidase M48 family.</text>
</comment>
<keyword evidence="2" id="KW-0479">Metal-binding</keyword>
<proteinExistence type="inferred from homology"/>
<evidence type="ECO:0000313" key="9">
    <source>
        <dbReference type="Proteomes" id="UP000501939"/>
    </source>
</evidence>